<protein>
    <submittedName>
        <fullName evidence="7">GMC family oxidoreductase</fullName>
    </submittedName>
</protein>
<dbReference type="InterPro" id="IPR036188">
    <property type="entry name" value="FAD/NAD-bd_sf"/>
</dbReference>
<feature type="domain" description="Glucose-methanol-choline oxidoreductase C-terminal" evidence="6">
    <location>
        <begin position="456"/>
        <end position="570"/>
    </location>
</feature>
<evidence type="ECO:0000259" key="6">
    <source>
        <dbReference type="Pfam" id="PF05199"/>
    </source>
</evidence>
<accession>A0A3S4CEE0</accession>
<dbReference type="Gene3D" id="3.50.50.60">
    <property type="entry name" value="FAD/NAD(P)-binding domain"/>
    <property type="match status" value="2"/>
</dbReference>
<evidence type="ECO:0000256" key="4">
    <source>
        <dbReference type="ARBA" id="ARBA00023002"/>
    </source>
</evidence>
<comment type="similarity">
    <text evidence="1">Belongs to the GMC oxidoreductase family.</text>
</comment>
<evidence type="ECO:0000313" key="7">
    <source>
        <dbReference type="EMBL" id="RWZ68001.1"/>
    </source>
</evidence>
<evidence type="ECO:0000259" key="5">
    <source>
        <dbReference type="Pfam" id="PF00732"/>
    </source>
</evidence>
<evidence type="ECO:0000256" key="2">
    <source>
        <dbReference type="ARBA" id="ARBA00022630"/>
    </source>
</evidence>
<dbReference type="InterPro" id="IPR007867">
    <property type="entry name" value="GMC_OxRtase_C"/>
</dbReference>
<evidence type="ECO:0000256" key="1">
    <source>
        <dbReference type="ARBA" id="ARBA00010790"/>
    </source>
</evidence>
<dbReference type="InterPro" id="IPR000172">
    <property type="entry name" value="GMC_OxRdtase_N"/>
</dbReference>
<dbReference type="SUPFAM" id="SSF54373">
    <property type="entry name" value="FAD-linked reductases, C-terminal domain"/>
    <property type="match status" value="1"/>
</dbReference>
<reference evidence="7 8" key="1">
    <citation type="submission" date="2018-12" db="EMBL/GenBank/DDBJ databases">
        <authorList>
            <person name="Li F."/>
        </authorList>
    </citation>
    <scope>NUCLEOTIDE SEQUENCE [LARGE SCALE GENOMIC DNA]</scope>
    <source>
        <strain evidence="7 8">8H24J-4-2</strain>
    </source>
</reference>
<proteinExistence type="inferred from homology"/>
<sequence>MVITHDPVDIVTIGAGMTASILAARILPGTGLSMVSIEQGGERWTYPDFAHNHDSLKYENRFEMMQDLSQVSWTWRPHEGAAALPMRQYGSFNPGQGLGGSLVHWTALTWRFHPSDFRYRSHYTERYGADKLPDEMTVQDWPISYEDLEPYYDALEYDMGVSGRAGNLGGTVVPGGNPFEGPRNRDYPNPPLAESRFGRRFTEATTALGHHPFPTPAGILSQGYTDPYGNVRAGCLYCGFCTRYGCEVGAKTSPLTTWLPPALATGRYEVRTRSHVIGIDTDSSGRATAVRYINSAMEEHVQPAEIIVSSSFMLENVRNLLMARSDAHPDGIGNDRGQLGRNYTYQMSQSPAKGLWEGERFNFFMGNGCTVPQIFDYNADNFDHSDVDFVGGARIYPNAGQREPIGSAQTLLDGLIDRQWGADWKAQLGRHWDSIATIGIEGESPAYAGNFCDLDPNFTDAWGLPLLRITFDWRDNERNMYRFIAARCEEIIDAMGPTRKTTSPELPDYRYDQYQSTHTTGGAIMGSDPSNSVTNSYGQVWDTPNVFVTGAALFPQNPGMNPSGTVGALAYRTADAIRDRYFGAPGELLT</sequence>
<dbReference type="RefSeq" id="WP_128497229.1">
    <property type="nucleotide sequence ID" value="NZ_RZNC01000001.1"/>
</dbReference>
<dbReference type="Pfam" id="PF00732">
    <property type="entry name" value="GMC_oxred_N"/>
    <property type="match status" value="1"/>
</dbReference>
<gene>
    <name evidence="7" type="ORF">ELQ92_01715</name>
</gene>
<dbReference type="Pfam" id="PF05199">
    <property type="entry name" value="GMC_oxred_C"/>
    <property type="match status" value="1"/>
</dbReference>
<dbReference type="OrthoDB" id="9798604at2"/>
<evidence type="ECO:0000313" key="8">
    <source>
        <dbReference type="Proteomes" id="UP000288603"/>
    </source>
</evidence>
<organism evidence="7 8">
    <name type="scientific">Labedella populi</name>
    <dbReference type="NCBI Taxonomy" id="2498850"/>
    <lineage>
        <taxon>Bacteria</taxon>
        <taxon>Bacillati</taxon>
        <taxon>Actinomycetota</taxon>
        <taxon>Actinomycetes</taxon>
        <taxon>Micrococcales</taxon>
        <taxon>Microbacteriaceae</taxon>
        <taxon>Labedella</taxon>
    </lineage>
</organism>
<dbReference type="AlphaFoldDB" id="A0A3S4CEE0"/>
<dbReference type="GO" id="GO:0016614">
    <property type="term" value="F:oxidoreductase activity, acting on CH-OH group of donors"/>
    <property type="evidence" value="ECO:0007669"/>
    <property type="project" value="InterPro"/>
</dbReference>
<dbReference type="EMBL" id="RZNC01000001">
    <property type="protein sequence ID" value="RWZ68001.1"/>
    <property type="molecule type" value="Genomic_DNA"/>
</dbReference>
<keyword evidence="3" id="KW-0274">FAD</keyword>
<keyword evidence="8" id="KW-1185">Reference proteome</keyword>
<name>A0A3S4CEE0_9MICO</name>
<keyword evidence="2" id="KW-0285">Flavoprotein</keyword>
<dbReference type="Proteomes" id="UP000288603">
    <property type="component" value="Unassembled WGS sequence"/>
</dbReference>
<dbReference type="GO" id="GO:0050660">
    <property type="term" value="F:flavin adenine dinucleotide binding"/>
    <property type="evidence" value="ECO:0007669"/>
    <property type="project" value="InterPro"/>
</dbReference>
<feature type="domain" description="Glucose-methanol-choline oxidoreductase N-terminal" evidence="5">
    <location>
        <begin position="233"/>
        <end position="314"/>
    </location>
</feature>
<comment type="caution">
    <text evidence="7">The sequence shown here is derived from an EMBL/GenBank/DDBJ whole genome shotgun (WGS) entry which is preliminary data.</text>
</comment>
<keyword evidence="4" id="KW-0560">Oxidoreductase</keyword>
<evidence type="ECO:0000256" key="3">
    <source>
        <dbReference type="ARBA" id="ARBA00022827"/>
    </source>
</evidence>
<dbReference type="PANTHER" id="PTHR46056">
    <property type="entry name" value="LONG-CHAIN-ALCOHOL OXIDASE"/>
    <property type="match status" value="1"/>
</dbReference>
<dbReference type="SUPFAM" id="SSF51905">
    <property type="entry name" value="FAD/NAD(P)-binding domain"/>
    <property type="match status" value="1"/>
</dbReference>
<dbReference type="PANTHER" id="PTHR46056:SF12">
    <property type="entry name" value="LONG-CHAIN-ALCOHOL OXIDASE"/>
    <property type="match status" value="1"/>
</dbReference>